<evidence type="ECO:0000313" key="2">
    <source>
        <dbReference type="Proteomes" id="UP000554482"/>
    </source>
</evidence>
<evidence type="ECO:0000313" key="1">
    <source>
        <dbReference type="EMBL" id="KAF5195819.1"/>
    </source>
</evidence>
<accession>A0A7J6WEI0</accession>
<proteinExistence type="predicted"/>
<dbReference type="AlphaFoldDB" id="A0A7J6WEI0"/>
<sequence>MVVASEPDGNIQPLVQRYHFFLEIYKHHCNAEDENKAPLQPSRAQGKQAVALRISGNTRLPLLVAIL</sequence>
<gene>
    <name evidence="1" type="ORF">FRX31_014594</name>
</gene>
<organism evidence="1 2">
    <name type="scientific">Thalictrum thalictroides</name>
    <name type="common">Rue-anemone</name>
    <name type="synonym">Anemone thalictroides</name>
    <dbReference type="NCBI Taxonomy" id="46969"/>
    <lineage>
        <taxon>Eukaryota</taxon>
        <taxon>Viridiplantae</taxon>
        <taxon>Streptophyta</taxon>
        <taxon>Embryophyta</taxon>
        <taxon>Tracheophyta</taxon>
        <taxon>Spermatophyta</taxon>
        <taxon>Magnoliopsida</taxon>
        <taxon>Ranunculales</taxon>
        <taxon>Ranunculaceae</taxon>
        <taxon>Thalictroideae</taxon>
        <taxon>Thalictrum</taxon>
    </lineage>
</organism>
<reference evidence="1 2" key="1">
    <citation type="submission" date="2020-06" db="EMBL/GenBank/DDBJ databases">
        <title>Transcriptomic and genomic resources for Thalictrum thalictroides and T. hernandezii: Facilitating candidate gene discovery in an emerging model plant lineage.</title>
        <authorList>
            <person name="Arias T."/>
            <person name="Riano-Pachon D.M."/>
            <person name="Di Stilio V.S."/>
        </authorList>
    </citation>
    <scope>NUCLEOTIDE SEQUENCE [LARGE SCALE GENOMIC DNA]</scope>
    <source>
        <strain evidence="2">cv. WT478/WT964</strain>
        <tissue evidence="1">Leaves</tissue>
    </source>
</reference>
<name>A0A7J6WEI0_THATH</name>
<dbReference type="Proteomes" id="UP000554482">
    <property type="component" value="Unassembled WGS sequence"/>
</dbReference>
<dbReference type="EMBL" id="JABWDY010016800">
    <property type="protein sequence ID" value="KAF5195819.1"/>
    <property type="molecule type" value="Genomic_DNA"/>
</dbReference>
<comment type="caution">
    <text evidence="1">The sequence shown here is derived from an EMBL/GenBank/DDBJ whole genome shotgun (WGS) entry which is preliminary data.</text>
</comment>
<keyword evidence="2" id="KW-1185">Reference proteome</keyword>
<protein>
    <submittedName>
        <fullName evidence="1">Uncharacterized protein</fullName>
    </submittedName>
</protein>